<proteinExistence type="predicted"/>
<keyword evidence="1" id="KW-0732">Signal</keyword>
<feature type="non-terminal residue" evidence="4">
    <location>
        <position position="611"/>
    </location>
</feature>
<dbReference type="EMBL" id="LGRX02005858">
    <property type="protein sequence ID" value="KAK3277837.1"/>
    <property type="molecule type" value="Genomic_DNA"/>
</dbReference>
<evidence type="ECO:0000259" key="3">
    <source>
        <dbReference type="PROSITE" id="PS01186"/>
    </source>
</evidence>
<feature type="domain" description="EGF-like" evidence="2 3">
    <location>
        <begin position="426"/>
        <end position="437"/>
    </location>
</feature>
<keyword evidence="5" id="KW-1185">Reference proteome</keyword>
<accession>A0AAE0GGY5</accession>
<organism evidence="4 5">
    <name type="scientific">Cymbomonas tetramitiformis</name>
    <dbReference type="NCBI Taxonomy" id="36881"/>
    <lineage>
        <taxon>Eukaryota</taxon>
        <taxon>Viridiplantae</taxon>
        <taxon>Chlorophyta</taxon>
        <taxon>Pyramimonadophyceae</taxon>
        <taxon>Pyramimonadales</taxon>
        <taxon>Pyramimonadaceae</taxon>
        <taxon>Cymbomonas</taxon>
    </lineage>
</organism>
<evidence type="ECO:0000256" key="1">
    <source>
        <dbReference type="SAM" id="SignalP"/>
    </source>
</evidence>
<dbReference type="AlphaFoldDB" id="A0AAE0GGY5"/>
<name>A0AAE0GGY5_9CHLO</name>
<dbReference type="Proteomes" id="UP001190700">
    <property type="component" value="Unassembled WGS sequence"/>
</dbReference>
<feature type="signal peptide" evidence="1">
    <location>
        <begin position="1"/>
        <end position="24"/>
    </location>
</feature>
<feature type="chain" id="PRO_5041932245" description="EGF-like domain-containing protein" evidence="1">
    <location>
        <begin position="25"/>
        <end position="611"/>
    </location>
</feature>
<comment type="caution">
    <text evidence="4">The sequence shown here is derived from an EMBL/GenBank/DDBJ whole genome shotgun (WGS) entry which is preliminary data.</text>
</comment>
<evidence type="ECO:0000313" key="5">
    <source>
        <dbReference type="Proteomes" id="UP001190700"/>
    </source>
</evidence>
<evidence type="ECO:0000259" key="2">
    <source>
        <dbReference type="PROSITE" id="PS00022"/>
    </source>
</evidence>
<sequence>MSAQLPIVFTKAFVWLTLVSCALSLPSALSRPHTTVFHGSNRGDSSPRARLEGEDVTHEALISRSLLMNVHGSVEAGTRETRATGHTNVHTLGVGPPKETPTHGRRTRVGRHQFHRAPQYPAHCHDPPHRPAQAPINWSVTQHLPSPPLGGRSCPIGCEERGVCNLWTGECACPVHHTGPACEVPLLPACDLEPGGRALDPVLWVSHLRTDRGHKVTVPGRTAQMLVFGAAPVPCACLAQMQSIPFLFEKRFEEEFLERPGGILCVEPPPGDRPWGALLEGGVGEAPFWRVVHPLVAAPSASVLDTAYYAELKARHPESRPSDVEPLPSSVASELLGRHGGALGNAIAVAPLRVCGGGRGCGDAGWCAQSTSLPDTGGEAPAECRCFPGASPLNGSCVMRPLAADAFAVQCKPPCGHGTCDGRGFCACEPGYWGLDCMLRMAPHGLPEVVPGRKGAEVVRPRIYVLDTPPVFRRGNAFQEHLERGIMEALLASPFRTADPYLADFWYVPGPPSVMEFPRVIAKLRWARDAQPFWNATVAAGISGIGARHLILMTSEHGPGEALPDTWRQDVANPQLPHQDLLPPQDLSAASFTRAWAVLRLNGNKDMPYPQ</sequence>
<gene>
    <name evidence="4" type="ORF">CYMTET_14181</name>
</gene>
<dbReference type="PROSITE" id="PS01186">
    <property type="entry name" value="EGF_2"/>
    <property type="match status" value="1"/>
</dbReference>
<feature type="domain" description="EGF-like" evidence="2">
    <location>
        <begin position="171"/>
        <end position="182"/>
    </location>
</feature>
<evidence type="ECO:0000313" key="4">
    <source>
        <dbReference type="EMBL" id="KAK3277837.1"/>
    </source>
</evidence>
<dbReference type="InterPro" id="IPR000742">
    <property type="entry name" value="EGF"/>
</dbReference>
<reference evidence="4 5" key="1">
    <citation type="journal article" date="2015" name="Genome Biol. Evol.">
        <title>Comparative Genomics of a Bacterivorous Green Alga Reveals Evolutionary Causalities and Consequences of Phago-Mixotrophic Mode of Nutrition.</title>
        <authorList>
            <person name="Burns J.A."/>
            <person name="Paasch A."/>
            <person name="Narechania A."/>
            <person name="Kim E."/>
        </authorList>
    </citation>
    <scope>NUCLEOTIDE SEQUENCE [LARGE SCALE GENOMIC DNA]</scope>
    <source>
        <strain evidence="4 5">PLY_AMNH</strain>
    </source>
</reference>
<dbReference type="PROSITE" id="PS00022">
    <property type="entry name" value="EGF_1"/>
    <property type="match status" value="2"/>
</dbReference>
<dbReference type="SMART" id="SM00181">
    <property type="entry name" value="EGF"/>
    <property type="match status" value="2"/>
</dbReference>
<protein>
    <recommendedName>
        <fullName evidence="2 3">EGF-like domain-containing protein</fullName>
    </recommendedName>
</protein>